<feature type="domain" description="RRM" evidence="4">
    <location>
        <begin position="91"/>
        <end position="168"/>
    </location>
</feature>
<evidence type="ECO:0000313" key="5">
    <source>
        <dbReference type="EMBL" id="CAL5046372.1"/>
    </source>
</evidence>
<dbReference type="InterPro" id="IPR035979">
    <property type="entry name" value="RBD_domain_sf"/>
</dbReference>
<sequence length="259" mass="27299">MAEALDMSLDDLISKNKKSNHPRPSGRSPASGGGGGPAPTAPRRRFNARAAAAPYHRGPASPFQARRPMAYGGFGAAHPLPPMAGGVDEPTRLYISNLDYAVTNDDIKELFSDVGDIKRYSINYDRSGRSKGTAEVVFSRRSDAVAAVKRYNNVQLDGKPMKIEIVGTNFEAPPATAFAFNPPAGNFRAPFNSGPRRGGGGGGWPRGGAWPRGRGGFGGRGRGHASRGRGSGGRGSEKVSAEDLDADLDKYHASAMETS</sequence>
<dbReference type="InterPro" id="IPR000504">
    <property type="entry name" value="RRM_dom"/>
</dbReference>
<feature type="region of interest" description="Disordered" evidence="3">
    <location>
        <begin position="192"/>
        <end position="259"/>
    </location>
</feature>
<protein>
    <recommendedName>
        <fullName evidence="4">RRM domain-containing protein</fullName>
    </recommendedName>
</protein>
<dbReference type="InterPro" id="IPR051229">
    <property type="entry name" value="ALYREF_mRNA_export"/>
</dbReference>
<dbReference type="PANTHER" id="PTHR19965:SF95">
    <property type="entry name" value="OS11G0100200 PROTEIN"/>
    <property type="match status" value="1"/>
</dbReference>
<feature type="compositionally biased region" description="Gly residues" evidence="3">
    <location>
        <begin position="196"/>
        <end position="206"/>
    </location>
</feature>
<organism evidence="5 6">
    <name type="scientific">Urochloa decumbens</name>
    <dbReference type="NCBI Taxonomy" id="240449"/>
    <lineage>
        <taxon>Eukaryota</taxon>
        <taxon>Viridiplantae</taxon>
        <taxon>Streptophyta</taxon>
        <taxon>Embryophyta</taxon>
        <taxon>Tracheophyta</taxon>
        <taxon>Spermatophyta</taxon>
        <taxon>Magnoliopsida</taxon>
        <taxon>Liliopsida</taxon>
        <taxon>Poales</taxon>
        <taxon>Poaceae</taxon>
        <taxon>PACMAD clade</taxon>
        <taxon>Panicoideae</taxon>
        <taxon>Panicodae</taxon>
        <taxon>Paniceae</taxon>
        <taxon>Melinidinae</taxon>
        <taxon>Urochloa</taxon>
    </lineage>
</organism>
<accession>A0ABC9DVB9</accession>
<dbReference type="Gene3D" id="3.30.70.330">
    <property type="match status" value="1"/>
</dbReference>
<keyword evidence="6" id="KW-1185">Reference proteome</keyword>
<dbReference type="InterPro" id="IPR025715">
    <property type="entry name" value="FoP_C"/>
</dbReference>
<dbReference type="GO" id="GO:0003723">
    <property type="term" value="F:RNA binding"/>
    <property type="evidence" value="ECO:0007669"/>
    <property type="project" value="UniProtKB-UniRule"/>
</dbReference>
<dbReference type="Pfam" id="PF00076">
    <property type="entry name" value="RRM_1"/>
    <property type="match status" value="1"/>
</dbReference>
<dbReference type="Proteomes" id="UP001497457">
    <property type="component" value="Chromosome 35b"/>
</dbReference>
<evidence type="ECO:0000256" key="2">
    <source>
        <dbReference type="PROSITE-ProRule" id="PRU00176"/>
    </source>
</evidence>
<evidence type="ECO:0000256" key="1">
    <source>
        <dbReference type="ARBA" id="ARBA00022884"/>
    </source>
</evidence>
<gene>
    <name evidence="5" type="ORF">URODEC1_LOCUS89291</name>
</gene>
<dbReference type="EMBL" id="OZ075145">
    <property type="protein sequence ID" value="CAL5046372.1"/>
    <property type="molecule type" value="Genomic_DNA"/>
</dbReference>
<keyword evidence="1 2" id="KW-0694">RNA-binding</keyword>
<proteinExistence type="predicted"/>
<feature type="compositionally biased region" description="Basic and acidic residues" evidence="3">
    <location>
        <begin position="235"/>
        <end position="252"/>
    </location>
</feature>
<dbReference type="SMART" id="SM01218">
    <property type="entry name" value="FoP_duplication"/>
    <property type="match status" value="1"/>
</dbReference>
<dbReference type="CDD" id="cd12680">
    <property type="entry name" value="RRM_THOC4"/>
    <property type="match status" value="1"/>
</dbReference>
<dbReference type="AlphaFoldDB" id="A0ABC9DVB9"/>
<dbReference type="InterPro" id="IPR012677">
    <property type="entry name" value="Nucleotide-bd_a/b_plait_sf"/>
</dbReference>
<evidence type="ECO:0000259" key="4">
    <source>
        <dbReference type="PROSITE" id="PS50102"/>
    </source>
</evidence>
<dbReference type="PROSITE" id="PS50102">
    <property type="entry name" value="RRM"/>
    <property type="match status" value="1"/>
</dbReference>
<dbReference type="Pfam" id="PF13865">
    <property type="entry name" value="FoP_duplication"/>
    <property type="match status" value="1"/>
</dbReference>
<evidence type="ECO:0000256" key="3">
    <source>
        <dbReference type="SAM" id="MobiDB-lite"/>
    </source>
</evidence>
<dbReference type="PANTHER" id="PTHR19965">
    <property type="entry name" value="RNA AND EXPORT FACTOR BINDING PROTEIN"/>
    <property type="match status" value="1"/>
</dbReference>
<dbReference type="SUPFAM" id="SSF54928">
    <property type="entry name" value="RNA-binding domain, RBD"/>
    <property type="match status" value="1"/>
</dbReference>
<feature type="region of interest" description="Disordered" evidence="3">
    <location>
        <begin position="1"/>
        <end position="64"/>
    </location>
</feature>
<feature type="compositionally biased region" description="Low complexity" evidence="3">
    <location>
        <begin position="48"/>
        <end position="60"/>
    </location>
</feature>
<reference evidence="5" key="1">
    <citation type="submission" date="2024-10" db="EMBL/GenBank/DDBJ databases">
        <authorList>
            <person name="Ryan C."/>
        </authorList>
    </citation>
    <scope>NUCLEOTIDE SEQUENCE [LARGE SCALE GENOMIC DNA]</scope>
</reference>
<evidence type="ECO:0000313" key="6">
    <source>
        <dbReference type="Proteomes" id="UP001497457"/>
    </source>
</evidence>
<name>A0ABC9DVB9_9POAL</name>
<dbReference type="SMART" id="SM00360">
    <property type="entry name" value="RRM"/>
    <property type="match status" value="1"/>
</dbReference>